<sequence length="230" mass="25394">MFAILLSDKMDPFYQNLASFPTAIFSFFLILCLLYWLVAVLGFVDIDMLDFDVPDMDGDLDINADSSHSTPDVLAALMLKFGLQGVPVTIIVSLIALFGWLVCYYLVHFLFGWVPDGFLRYLLGLPVLFASLYAAVMITSQVIKPLRPLFKNARQQTVQFIIGQTAVVRSSVVNSQMGEAILSDGGAGLLLKVRSEPGVEFVKGDRVVLLEHEVATNIYKVISEAEFSGN</sequence>
<accession>A0ABV8V0L2</accession>
<proteinExistence type="predicted"/>
<dbReference type="Proteomes" id="UP001595840">
    <property type="component" value="Unassembled WGS sequence"/>
</dbReference>
<evidence type="ECO:0000256" key="1">
    <source>
        <dbReference type="SAM" id="Phobius"/>
    </source>
</evidence>
<reference evidence="3" key="1">
    <citation type="journal article" date="2019" name="Int. J. Syst. Evol. Microbiol.">
        <title>The Global Catalogue of Microorganisms (GCM) 10K type strain sequencing project: providing services to taxonomists for standard genome sequencing and annotation.</title>
        <authorList>
            <consortium name="The Broad Institute Genomics Platform"/>
            <consortium name="The Broad Institute Genome Sequencing Center for Infectious Disease"/>
            <person name="Wu L."/>
            <person name="Ma J."/>
        </authorList>
    </citation>
    <scope>NUCLEOTIDE SEQUENCE [LARGE SCALE GENOMIC DNA]</scope>
    <source>
        <strain evidence="3">CECT 8570</strain>
    </source>
</reference>
<name>A0ABV8V0L2_9GAMM</name>
<protein>
    <submittedName>
        <fullName evidence="2">OB-fold-containig protein</fullName>
    </submittedName>
</protein>
<dbReference type="EMBL" id="JBHSCX010000003">
    <property type="protein sequence ID" value="MFC4361459.1"/>
    <property type="molecule type" value="Genomic_DNA"/>
</dbReference>
<keyword evidence="1" id="KW-0812">Transmembrane</keyword>
<dbReference type="RefSeq" id="WP_290259654.1">
    <property type="nucleotide sequence ID" value="NZ_JAUFQG010000004.1"/>
</dbReference>
<keyword evidence="3" id="KW-1185">Reference proteome</keyword>
<feature type="transmembrane region" description="Helical" evidence="1">
    <location>
        <begin position="86"/>
        <end position="107"/>
    </location>
</feature>
<keyword evidence="1" id="KW-0472">Membrane</keyword>
<evidence type="ECO:0000313" key="3">
    <source>
        <dbReference type="Proteomes" id="UP001595840"/>
    </source>
</evidence>
<organism evidence="2 3">
    <name type="scientific">Simiduia curdlanivorans</name>
    <dbReference type="NCBI Taxonomy" id="1492769"/>
    <lineage>
        <taxon>Bacteria</taxon>
        <taxon>Pseudomonadati</taxon>
        <taxon>Pseudomonadota</taxon>
        <taxon>Gammaproteobacteria</taxon>
        <taxon>Cellvibrionales</taxon>
        <taxon>Cellvibrionaceae</taxon>
        <taxon>Simiduia</taxon>
    </lineage>
</organism>
<gene>
    <name evidence="2" type="ORF">ACFOX3_04045</name>
</gene>
<evidence type="ECO:0000313" key="2">
    <source>
        <dbReference type="EMBL" id="MFC4361459.1"/>
    </source>
</evidence>
<keyword evidence="1" id="KW-1133">Transmembrane helix</keyword>
<feature type="transmembrane region" description="Helical" evidence="1">
    <location>
        <begin position="119"/>
        <end position="138"/>
    </location>
</feature>
<feature type="transmembrane region" description="Helical" evidence="1">
    <location>
        <begin position="20"/>
        <end position="44"/>
    </location>
</feature>
<comment type="caution">
    <text evidence="2">The sequence shown here is derived from an EMBL/GenBank/DDBJ whole genome shotgun (WGS) entry which is preliminary data.</text>
</comment>